<dbReference type="EMBL" id="KF548041">
    <property type="protein sequence ID" value="AII73560.1"/>
    <property type="molecule type" value="mRNA"/>
</dbReference>
<evidence type="ECO:0000256" key="13">
    <source>
        <dbReference type="SAM" id="SignalP"/>
    </source>
</evidence>
<evidence type="ECO:0000256" key="2">
    <source>
        <dbReference type="ARBA" id="ARBA00009121"/>
    </source>
</evidence>
<dbReference type="GO" id="GO:0008061">
    <property type="term" value="F:chitin binding"/>
    <property type="evidence" value="ECO:0007669"/>
    <property type="project" value="UniProtKB-KW"/>
</dbReference>
<keyword evidence="6 12" id="KW-0378">Hydrolase</keyword>
<dbReference type="InterPro" id="IPR017853">
    <property type="entry name" value="GH"/>
</dbReference>
<protein>
    <recommendedName>
        <fullName evidence="3">chitinase</fullName>
        <ecNumber evidence="3">3.2.1.14</ecNumber>
    </recommendedName>
</protein>
<comment type="catalytic activity">
    <reaction evidence="1">
        <text>Random endo-hydrolysis of N-acetyl-beta-D-glucosaminide (1-&gt;4)-beta-linkages in chitin and chitodextrins.</text>
        <dbReference type="EC" id="3.2.1.14"/>
    </reaction>
</comment>
<evidence type="ECO:0000256" key="9">
    <source>
        <dbReference type="ARBA" id="ARBA00023277"/>
    </source>
</evidence>
<evidence type="ECO:0000256" key="1">
    <source>
        <dbReference type="ARBA" id="ARBA00000822"/>
    </source>
</evidence>
<evidence type="ECO:0000256" key="12">
    <source>
        <dbReference type="RuleBase" id="RU000489"/>
    </source>
</evidence>
<dbReference type="InterPro" id="IPR001223">
    <property type="entry name" value="Glyco_hydro18_cat"/>
</dbReference>
<keyword evidence="8" id="KW-1015">Disulfide bond</keyword>
<dbReference type="FunFam" id="3.20.20.80:FF:000097">
    <property type="entry name" value="Probable chitinase 2"/>
    <property type="match status" value="1"/>
</dbReference>
<dbReference type="SUPFAM" id="SSF54556">
    <property type="entry name" value="Chitinase insertion domain"/>
    <property type="match status" value="1"/>
</dbReference>
<evidence type="ECO:0000256" key="10">
    <source>
        <dbReference type="ARBA" id="ARBA00023295"/>
    </source>
</evidence>
<keyword evidence="11" id="KW-0624">Polysaccharide degradation</keyword>
<dbReference type="InterPro" id="IPR001579">
    <property type="entry name" value="Glyco_hydro_18_chit_AS"/>
</dbReference>
<dbReference type="SMART" id="SM00636">
    <property type="entry name" value="Glyco_18"/>
    <property type="match status" value="1"/>
</dbReference>
<dbReference type="CDD" id="cd02872">
    <property type="entry name" value="GH18_chitolectin_chitotriosidase"/>
    <property type="match status" value="1"/>
</dbReference>
<evidence type="ECO:0000256" key="6">
    <source>
        <dbReference type="ARBA" id="ARBA00022801"/>
    </source>
</evidence>
<dbReference type="SUPFAM" id="SSF51445">
    <property type="entry name" value="(Trans)glycosidases"/>
    <property type="match status" value="1"/>
</dbReference>
<evidence type="ECO:0000256" key="8">
    <source>
        <dbReference type="ARBA" id="ARBA00023157"/>
    </source>
</evidence>
<dbReference type="InterPro" id="IPR050314">
    <property type="entry name" value="Glycosyl_Hydrlase_18"/>
</dbReference>
<dbReference type="GO" id="GO:0008843">
    <property type="term" value="F:endochitinase activity"/>
    <property type="evidence" value="ECO:0007669"/>
    <property type="project" value="UniProtKB-EC"/>
</dbReference>
<evidence type="ECO:0000259" key="14">
    <source>
        <dbReference type="PROSITE" id="PS51910"/>
    </source>
</evidence>
<keyword evidence="5 13" id="KW-0732">Signal</keyword>
<evidence type="ECO:0000256" key="11">
    <source>
        <dbReference type="ARBA" id="ARBA00023326"/>
    </source>
</evidence>
<dbReference type="AlphaFoldDB" id="A0A1C6ZSJ4"/>
<dbReference type="PANTHER" id="PTHR11177:SF360">
    <property type="entry name" value="CHITINASE 4-RELATED"/>
    <property type="match status" value="1"/>
</dbReference>
<dbReference type="InterPro" id="IPR011583">
    <property type="entry name" value="Chitinase_II/V-like_cat"/>
</dbReference>
<keyword evidence="9" id="KW-0119">Carbohydrate metabolism</keyword>
<evidence type="ECO:0000256" key="7">
    <source>
        <dbReference type="ARBA" id="ARBA00023024"/>
    </source>
</evidence>
<keyword evidence="10 12" id="KW-0326">Glycosidase</keyword>
<dbReference type="GO" id="GO:0006032">
    <property type="term" value="P:chitin catabolic process"/>
    <property type="evidence" value="ECO:0007669"/>
    <property type="project" value="UniProtKB-KW"/>
</dbReference>
<name>A0A1C6ZSJ4_PALCI</name>
<keyword evidence="7" id="KW-0146">Chitin degradation</keyword>
<dbReference type="Pfam" id="PF00704">
    <property type="entry name" value="Glyco_hydro_18"/>
    <property type="match status" value="1"/>
</dbReference>
<dbReference type="GO" id="GO:0005576">
    <property type="term" value="C:extracellular region"/>
    <property type="evidence" value="ECO:0007669"/>
    <property type="project" value="TreeGrafter"/>
</dbReference>
<dbReference type="EC" id="3.2.1.14" evidence="3"/>
<organism evidence="15">
    <name type="scientific">Palaemon carinicauda</name>
    <name type="common">Ridgetail white prawn</name>
    <name type="synonym">Exopalaemon carinicauda</name>
    <dbReference type="NCBI Taxonomy" id="392227"/>
    <lineage>
        <taxon>Eukaryota</taxon>
        <taxon>Metazoa</taxon>
        <taxon>Ecdysozoa</taxon>
        <taxon>Arthropoda</taxon>
        <taxon>Crustacea</taxon>
        <taxon>Multicrustacea</taxon>
        <taxon>Malacostraca</taxon>
        <taxon>Eumalacostraca</taxon>
        <taxon>Eucarida</taxon>
        <taxon>Decapoda</taxon>
        <taxon>Pleocyemata</taxon>
        <taxon>Caridea</taxon>
        <taxon>Palaemonoidea</taxon>
        <taxon>Palaemonidae</taxon>
        <taxon>Palaemon</taxon>
    </lineage>
</organism>
<evidence type="ECO:0000256" key="4">
    <source>
        <dbReference type="ARBA" id="ARBA00022669"/>
    </source>
</evidence>
<evidence type="ECO:0000313" key="15">
    <source>
        <dbReference type="EMBL" id="AII73560.1"/>
    </source>
</evidence>
<dbReference type="InterPro" id="IPR029070">
    <property type="entry name" value="Chitinase_insertion_sf"/>
</dbReference>
<evidence type="ECO:0000256" key="3">
    <source>
        <dbReference type="ARBA" id="ARBA00012729"/>
    </source>
</evidence>
<dbReference type="PROSITE" id="PS51910">
    <property type="entry name" value="GH18_2"/>
    <property type="match status" value="1"/>
</dbReference>
<dbReference type="Gene3D" id="3.10.50.10">
    <property type="match status" value="1"/>
</dbReference>
<dbReference type="PROSITE" id="PS01095">
    <property type="entry name" value="GH18_1"/>
    <property type="match status" value="1"/>
</dbReference>
<reference evidence="15" key="1">
    <citation type="submission" date="2013-08" db="EMBL/GenBank/DDBJ databases">
        <title>Identification and cloning of a chitinase gene from the ridgetail white prawn, Exopalaemon carinicauda.</title>
        <authorList>
            <person name="Liu P."/>
            <person name="Duan Y."/>
            <person name="Li J."/>
            <person name="Li J."/>
        </authorList>
    </citation>
    <scope>NUCLEOTIDE SEQUENCE</scope>
</reference>
<proteinExistence type="evidence at transcript level"/>
<dbReference type="FunFam" id="3.10.50.10:FF:000004">
    <property type="entry name" value="Chitinase 5"/>
    <property type="match status" value="1"/>
</dbReference>
<feature type="chain" id="PRO_5008752324" description="chitinase" evidence="13">
    <location>
        <begin position="20"/>
        <end position="391"/>
    </location>
</feature>
<keyword evidence="4" id="KW-0147">Chitin-binding</keyword>
<comment type="similarity">
    <text evidence="2">Belongs to the glycosyl hydrolase 18 family. Chitinase class II subfamily.</text>
</comment>
<gene>
    <name evidence="15" type="primary">Chi</name>
</gene>
<feature type="signal peptide" evidence="13">
    <location>
        <begin position="1"/>
        <end position="19"/>
    </location>
</feature>
<dbReference type="Gene3D" id="3.20.20.80">
    <property type="entry name" value="Glycosidases"/>
    <property type="match status" value="1"/>
</dbReference>
<sequence length="391" mass="43714">MKLLLLASLLALGFSYTAGEVVCYYSSWAVYRPGKGKFEVEDIDAELCTHLVYAFAGLHENGKIMVFDPYNDLCEDYGMCGYDRFTTLKRQRPGLKTTLGVGGWNEGSTKYSNMAADPAKRKIFIDSTIELLKAHDFDGLDMDWEYPTQRGGSPDDYVNYVTLLTELREALHAEGMILTAAVSAGKPTIDAAYNVPAVSEQLDLIHLMTYDLHGDWEPYTHHQSCLYPHPDDTGDTLTLNVDFAVNYWLEKGAPKNKLIMGIPLYGRTWSLDSKTNTGFYAPASQPGQGGPYTEEPGYMGYNEICESQENHPDAWTIVHDPAMNEPYAYNLQKSNLWTSYEDADSVTIKANYAKNLGLAGCMVWSIDTDDFNSHCGKGPYPLMQRIHAVFP</sequence>
<feature type="domain" description="GH18" evidence="14">
    <location>
        <begin position="19"/>
        <end position="391"/>
    </location>
</feature>
<accession>A0A1C6ZSJ4</accession>
<dbReference type="PANTHER" id="PTHR11177">
    <property type="entry name" value="CHITINASE"/>
    <property type="match status" value="1"/>
</dbReference>
<evidence type="ECO:0000256" key="5">
    <source>
        <dbReference type="ARBA" id="ARBA00022729"/>
    </source>
</evidence>
<dbReference type="GO" id="GO:0000272">
    <property type="term" value="P:polysaccharide catabolic process"/>
    <property type="evidence" value="ECO:0007669"/>
    <property type="project" value="UniProtKB-KW"/>
</dbReference>